<dbReference type="InterPro" id="IPR036312">
    <property type="entry name" value="Bifun_inhib/LTP/seed_sf"/>
</dbReference>
<comment type="caution">
    <text evidence="7">The sequence shown here is derived from an EMBL/GenBank/DDBJ whole genome shotgun (WGS) entry which is preliminary data.</text>
</comment>
<dbReference type="Gene3D" id="1.10.110.10">
    <property type="entry name" value="Plant lipid-transfer and hydrophobic proteins"/>
    <property type="match status" value="1"/>
</dbReference>
<evidence type="ECO:0000256" key="4">
    <source>
        <dbReference type="ARBA" id="ARBA00023180"/>
    </source>
</evidence>
<keyword evidence="8" id="KW-1185">Reference proteome</keyword>
<dbReference type="SMART" id="SM00499">
    <property type="entry name" value="AAI"/>
    <property type="match status" value="1"/>
</dbReference>
<evidence type="ECO:0000313" key="7">
    <source>
        <dbReference type="EMBL" id="KAF8759240.1"/>
    </source>
</evidence>
<evidence type="ECO:0000256" key="2">
    <source>
        <dbReference type="ARBA" id="ARBA00022729"/>
    </source>
</evidence>
<dbReference type="CDD" id="cd00010">
    <property type="entry name" value="AAI_LTSS"/>
    <property type="match status" value="1"/>
</dbReference>
<accession>A0A835FHG8</accession>
<evidence type="ECO:0000313" key="8">
    <source>
        <dbReference type="Proteomes" id="UP000636709"/>
    </source>
</evidence>
<organism evidence="7 8">
    <name type="scientific">Digitaria exilis</name>
    <dbReference type="NCBI Taxonomy" id="1010633"/>
    <lineage>
        <taxon>Eukaryota</taxon>
        <taxon>Viridiplantae</taxon>
        <taxon>Streptophyta</taxon>
        <taxon>Embryophyta</taxon>
        <taxon>Tracheophyta</taxon>
        <taxon>Spermatophyta</taxon>
        <taxon>Magnoliopsida</taxon>
        <taxon>Liliopsida</taxon>
        <taxon>Poales</taxon>
        <taxon>Poaceae</taxon>
        <taxon>PACMAD clade</taxon>
        <taxon>Panicoideae</taxon>
        <taxon>Panicodae</taxon>
        <taxon>Paniceae</taxon>
        <taxon>Anthephorinae</taxon>
        <taxon>Digitaria</taxon>
    </lineage>
</organism>
<proteinExistence type="inferred from homology"/>
<dbReference type="Proteomes" id="UP000636709">
    <property type="component" value="Unassembled WGS sequence"/>
</dbReference>
<feature type="compositionally biased region" description="Polar residues" evidence="5">
    <location>
        <begin position="1"/>
        <end position="11"/>
    </location>
</feature>
<dbReference type="SUPFAM" id="SSF47699">
    <property type="entry name" value="Bifunctional inhibitor/lipid-transfer protein/seed storage 2S albumin"/>
    <property type="match status" value="1"/>
</dbReference>
<comment type="similarity">
    <text evidence="1">Belongs to the plant LTP family.</text>
</comment>
<feature type="domain" description="Bifunctional inhibitor/plant lipid transfer protein/seed storage helical" evidence="6">
    <location>
        <begin position="45"/>
        <end position="166"/>
    </location>
</feature>
<dbReference type="PANTHER" id="PTHR33044">
    <property type="entry name" value="BIFUNCTIONAL INHIBITOR/LIPID-TRANSFER PROTEIN/SEED STORAGE 2S ALBUMIN SUPERFAMILY PROTEIN-RELATED"/>
    <property type="match status" value="1"/>
</dbReference>
<dbReference type="AlphaFoldDB" id="A0A835FHG8"/>
<dbReference type="Pfam" id="PF14368">
    <property type="entry name" value="LTP_2"/>
    <property type="match status" value="1"/>
</dbReference>
<evidence type="ECO:0000256" key="1">
    <source>
        <dbReference type="ARBA" id="ARBA00009748"/>
    </source>
</evidence>
<keyword evidence="2" id="KW-0732">Signal</keyword>
<keyword evidence="3" id="KW-1015">Disulfide bond</keyword>
<sequence length="184" mass="18869">MAPSKCTSSAARVQLAKDPAAPATPQPPAFWRPRVPLAPLPSLSCIPGLPRPWFLPPCNGSSSAAPATPSSPSPPATSECHTSLSGVATSCEGFLTANATDESPPAAACCDAVKSLVQGAPVCLCHVYNGDLAKIMPAAAHVRLLRAVALPRVCRVQMPFGTLRTCISESWGPVPPMDAPAPPS</sequence>
<gene>
    <name evidence="7" type="ORF">HU200_010271</name>
</gene>
<reference evidence="7" key="1">
    <citation type="submission" date="2020-07" db="EMBL/GenBank/DDBJ databases">
        <title>Genome sequence and genetic diversity analysis of an under-domesticated orphan crop, white fonio (Digitaria exilis).</title>
        <authorList>
            <person name="Bennetzen J.L."/>
            <person name="Chen S."/>
            <person name="Ma X."/>
            <person name="Wang X."/>
            <person name="Yssel A.E.J."/>
            <person name="Chaluvadi S.R."/>
            <person name="Johnson M."/>
            <person name="Gangashetty P."/>
            <person name="Hamidou F."/>
            <person name="Sanogo M.D."/>
            <person name="Zwaenepoel A."/>
            <person name="Wallace J."/>
            <person name="Van De Peer Y."/>
            <person name="Van Deynze A."/>
        </authorList>
    </citation>
    <scope>NUCLEOTIDE SEQUENCE</scope>
    <source>
        <tissue evidence="7">Leaves</tissue>
    </source>
</reference>
<evidence type="ECO:0000256" key="5">
    <source>
        <dbReference type="SAM" id="MobiDB-lite"/>
    </source>
</evidence>
<dbReference type="InterPro" id="IPR016140">
    <property type="entry name" value="Bifunc_inhib/LTP/seed_store"/>
</dbReference>
<dbReference type="InterPro" id="IPR043325">
    <property type="entry name" value="LTSS"/>
</dbReference>
<protein>
    <recommendedName>
        <fullName evidence="6">Bifunctional inhibitor/plant lipid transfer protein/seed storage helical domain-containing protein</fullName>
    </recommendedName>
</protein>
<name>A0A835FHG8_9POAL</name>
<keyword evidence="4" id="KW-0325">Glycoprotein</keyword>
<evidence type="ECO:0000256" key="3">
    <source>
        <dbReference type="ARBA" id="ARBA00023157"/>
    </source>
</evidence>
<feature type="region of interest" description="Disordered" evidence="5">
    <location>
        <begin position="1"/>
        <end position="32"/>
    </location>
</feature>
<dbReference type="EMBL" id="JACEFO010000718">
    <property type="protein sequence ID" value="KAF8759240.1"/>
    <property type="molecule type" value="Genomic_DNA"/>
</dbReference>
<evidence type="ECO:0000259" key="6">
    <source>
        <dbReference type="SMART" id="SM00499"/>
    </source>
</evidence>
<dbReference type="OrthoDB" id="692299at2759"/>